<evidence type="ECO:0008006" key="3">
    <source>
        <dbReference type="Google" id="ProtNLM"/>
    </source>
</evidence>
<reference evidence="1" key="2">
    <citation type="submission" date="2023-02" db="EMBL/GenBank/DDBJ databases">
        <authorList>
            <person name="Huang Y."/>
            <person name="Zhang Y."/>
            <person name="Zhang T."/>
            <person name="Wang J."/>
        </authorList>
    </citation>
    <scope>NUCLEOTIDE SEQUENCE</scope>
    <source>
        <strain evidence="1">KJ-1</strain>
    </source>
</reference>
<evidence type="ECO:0000313" key="2">
    <source>
        <dbReference type="Proteomes" id="UP001199528"/>
    </source>
</evidence>
<gene>
    <name evidence="1" type="ORF">LF296_14100</name>
</gene>
<evidence type="ECO:0000313" key="1">
    <source>
        <dbReference type="EMBL" id="WDZ50442.1"/>
    </source>
</evidence>
<dbReference type="KEGG" id="aviv:LF296_14100"/>
<reference evidence="1" key="1">
    <citation type="journal article" date="2022" name="Front Environ Sci">
        <title>Complete genome sequence analysis of a novel alkane-degrading bacterial strain, Acinetobacter vivianii KJ-1, and its diesel degradation ability.</title>
        <authorList>
            <person name="Zhang Y."/>
            <person name="Song F."/>
            <person name="Wang J."/>
            <person name="Zhao Q."/>
            <person name="Zheng L."/>
            <person name="Wang Z."/>
            <person name="Zhang X."/>
            <person name="Gao Y."/>
            <person name="Chen G."/>
            <person name="Huang Y."/>
        </authorList>
    </citation>
    <scope>NUCLEOTIDE SEQUENCE</scope>
    <source>
        <strain evidence="1">KJ-1</strain>
    </source>
</reference>
<proteinExistence type="predicted"/>
<dbReference type="AlphaFoldDB" id="A0AAJ6NHR8"/>
<dbReference type="EMBL" id="CP085083">
    <property type="protein sequence ID" value="WDZ50442.1"/>
    <property type="molecule type" value="Genomic_DNA"/>
</dbReference>
<dbReference type="InterPro" id="IPR054659">
    <property type="entry name" value="J517_1871_lipoprot"/>
</dbReference>
<dbReference type="RefSeq" id="WP_272654740.1">
    <property type="nucleotide sequence ID" value="NZ_CP085083.1"/>
</dbReference>
<dbReference type="Proteomes" id="UP001199528">
    <property type="component" value="Chromosome"/>
</dbReference>
<protein>
    <recommendedName>
        <fullName evidence="3">Lipoprotein</fullName>
    </recommendedName>
</protein>
<dbReference type="PROSITE" id="PS51257">
    <property type="entry name" value="PROKAR_LIPOPROTEIN"/>
    <property type="match status" value="1"/>
</dbReference>
<sequence length="138" mass="14767">MVVKNILLPGIFAFALVGCTSITTMTPAQFNQLSATQLPFSGSWSGEAGSSMAVLNLNRQGSGVLCLDDRKEAMSYKVKLVDNVLYSDQGVKFNVKALNNSNAKIRVSLLGLGVTLDLNKDDQLKNVTPRCKSLVVGS</sequence>
<organism evidence="1 2">
    <name type="scientific">Acinetobacter vivianii</name>
    <dbReference type="NCBI Taxonomy" id="1776742"/>
    <lineage>
        <taxon>Bacteria</taxon>
        <taxon>Pseudomonadati</taxon>
        <taxon>Pseudomonadota</taxon>
        <taxon>Gammaproteobacteria</taxon>
        <taxon>Moraxellales</taxon>
        <taxon>Moraxellaceae</taxon>
        <taxon>Acinetobacter</taxon>
    </lineage>
</organism>
<dbReference type="NCBIfam" id="NF045606">
    <property type="entry name" value="lipo_J517_1871"/>
    <property type="match status" value="1"/>
</dbReference>
<accession>A0AAJ6NHR8</accession>
<name>A0AAJ6NHR8_9GAMM</name>